<feature type="transmembrane region" description="Helical" evidence="9">
    <location>
        <begin position="81"/>
        <end position="101"/>
    </location>
</feature>
<feature type="compositionally biased region" description="Polar residues" evidence="8">
    <location>
        <begin position="474"/>
        <end position="483"/>
    </location>
</feature>
<evidence type="ECO:0000256" key="1">
    <source>
        <dbReference type="ARBA" id="ARBA00004141"/>
    </source>
</evidence>
<evidence type="ECO:0000256" key="2">
    <source>
        <dbReference type="ARBA" id="ARBA00010992"/>
    </source>
</evidence>
<keyword evidence="12" id="KW-1185">Reference proteome</keyword>
<evidence type="ECO:0000256" key="3">
    <source>
        <dbReference type="ARBA" id="ARBA00022448"/>
    </source>
</evidence>
<comment type="caution">
    <text evidence="11">The sequence shown here is derived from an EMBL/GenBank/DDBJ whole genome shotgun (WGS) entry which is preliminary data.</text>
</comment>
<feature type="transmembrane region" description="Helical" evidence="9">
    <location>
        <begin position="354"/>
        <end position="379"/>
    </location>
</feature>
<name>A0A167ZXI7_9HYPO</name>
<evidence type="ECO:0000313" key="11">
    <source>
        <dbReference type="EMBL" id="OAA68011.1"/>
    </source>
</evidence>
<gene>
    <name evidence="11" type="ORF">SPI_00206</name>
</gene>
<dbReference type="PROSITE" id="PS50850">
    <property type="entry name" value="MFS"/>
    <property type="match status" value="1"/>
</dbReference>
<dbReference type="Gene3D" id="1.20.1250.20">
    <property type="entry name" value="MFS general substrate transporter like domains"/>
    <property type="match status" value="1"/>
</dbReference>
<feature type="region of interest" description="Disordered" evidence="8">
    <location>
        <begin position="464"/>
        <end position="483"/>
    </location>
</feature>
<evidence type="ECO:0000256" key="4">
    <source>
        <dbReference type="ARBA" id="ARBA00022692"/>
    </source>
</evidence>
<feature type="transmembrane region" description="Helical" evidence="9">
    <location>
        <begin position="136"/>
        <end position="160"/>
    </location>
</feature>
<sequence length="483" mass="52997">MKDLYPILVAAFACLGTFLYGVDTGIATTTIAHPSWVAYMKHPSNGLTGSVAAIYIAGEAIGAISQILFADRLGRLRFMQIQCVVVTIGCAIQTGSVNIGMFLAGRILAGIAVGALSSTVPVYLSEISPPAIRGMIGGLNGAGLAFGTMVSNWIGFAGGYAPYGAVQWRVPLALQIPWGIILFFGLVTFMPHSPRQLIQRGKIEEARAVFARIRSDLLSEEVHTEFLLMKGQIEYEKQREIPSWKEMWKLYRHRILVSVSVQILTSITGVNVVQYYQTSLYKSLGIKSNTILALAAVWGTCAFLSTVVSIFFLPDRWGRRKMLLAGMGWVIWTEVYSAVLQWKYQHTDNKVGKGFALLGIYLFAVGYYVLINPITWIYGAEVLPMTIRSRIMGVAATCHYVVNVGITEAGPSAFANIGQNYYYVFVGCCVVYCFIIYFYYPETKQKTLEGIAAAFGDHVVSVKDEGSGVGENKAPNSISEHVE</sequence>
<proteinExistence type="inferred from homology"/>
<dbReference type="InterPro" id="IPR005829">
    <property type="entry name" value="Sugar_transporter_CS"/>
</dbReference>
<keyword evidence="4 9" id="KW-0812">Transmembrane</keyword>
<dbReference type="PRINTS" id="PR00171">
    <property type="entry name" value="SUGRTRNSPORT"/>
</dbReference>
<evidence type="ECO:0000256" key="5">
    <source>
        <dbReference type="ARBA" id="ARBA00022989"/>
    </source>
</evidence>
<dbReference type="NCBIfam" id="TIGR00879">
    <property type="entry name" value="SP"/>
    <property type="match status" value="1"/>
</dbReference>
<evidence type="ECO:0000256" key="7">
    <source>
        <dbReference type="RuleBase" id="RU003346"/>
    </source>
</evidence>
<dbReference type="Proteomes" id="UP000076874">
    <property type="component" value="Unassembled WGS sequence"/>
</dbReference>
<keyword evidence="6 9" id="KW-0472">Membrane</keyword>
<evidence type="ECO:0000256" key="6">
    <source>
        <dbReference type="ARBA" id="ARBA00023136"/>
    </source>
</evidence>
<feature type="transmembrane region" description="Helical" evidence="9">
    <location>
        <begin position="291"/>
        <end position="313"/>
    </location>
</feature>
<dbReference type="InterPro" id="IPR005828">
    <property type="entry name" value="MFS_sugar_transport-like"/>
</dbReference>
<dbReference type="OrthoDB" id="6612291at2759"/>
<feature type="transmembrane region" description="Helical" evidence="9">
    <location>
        <begin position="107"/>
        <end position="124"/>
    </location>
</feature>
<feature type="transmembrane region" description="Helical" evidence="9">
    <location>
        <begin position="51"/>
        <end position="69"/>
    </location>
</feature>
<dbReference type="AlphaFoldDB" id="A0A167ZXI7"/>
<dbReference type="PANTHER" id="PTHR48022">
    <property type="entry name" value="PLASTIDIC GLUCOSE TRANSPORTER 4"/>
    <property type="match status" value="1"/>
</dbReference>
<dbReference type="Pfam" id="PF00083">
    <property type="entry name" value="Sugar_tr"/>
    <property type="match status" value="1"/>
</dbReference>
<dbReference type="InterPro" id="IPR036259">
    <property type="entry name" value="MFS_trans_sf"/>
</dbReference>
<dbReference type="FunFam" id="1.20.1250.20:FF:000134">
    <property type="entry name" value="MFS sugar transporter protein"/>
    <property type="match status" value="1"/>
</dbReference>
<dbReference type="GO" id="GO:0005351">
    <property type="term" value="F:carbohydrate:proton symporter activity"/>
    <property type="evidence" value="ECO:0007669"/>
    <property type="project" value="TreeGrafter"/>
</dbReference>
<reference evidence="11 12" key="1">
    <citation type="journal article" date="2016" name="Genome Biol. Evol.">
        <title>Divergent and convergent evolution of fungal pathogenicity.</title>
        <authorList>
            <person name="Shang Y."/>
            <person name="Xiao G."/>
            <person name="Zheng P."/>
            <person name="Cen K."/>
            <person name="Zhan S."/>
            <person name="Wang C."/>
        </authorList>
    </citation>
    <scope>NUCLEOTIDE SEQUENCE [LARGE SCALE GENOMIC DNA]</scope>
    <source>
        <strain evidence="11 12">RCEF 264</strain>
    </source>
</reference>
<evidence type="ECO:0000259" key="10">
    <source>
        <dbReference type="PROSITE" id="PS50850"/>
    </source>
</evidence>
<accession>A0A167ZXI7</accession>
<feature type="transmembrane region" description="Helical" evidence="9">
    <location>
        <begin position="172"/>
        <end position="190"/>
    </location>
</feature>
<keyword evidence="5 9" id="KW-1133">Transmembrane helix</keyword>
<keyword evidence="3 7" id="KW-0813">Transport</keyword>
<organism evidence="11 12">
    <name type="scientific">Niveomyces insectorum RCEF 264</name>
    <dbReference type="NCBI Taxonomy" id="1081102"/>
    <lineage>
        <taxon>Eukaryota</taxon>
        <taxon>Fungi</taxon>
        <taxon>Dikarya</taxon>
        <taxon>Ascomycota</taxon>
        <taxon>Pezizomycotina</taxon>
        <taxon>Sordariomycetes</taxon>
        <taxon>Hypocreomycetidae</taxon>
        <taxon>Hypocreales</taxon>
        <taxon>Cordycipitaceae</taxon>
        <taxon>Niveomyces</taxon>
    </lineage>
</organism>
<protein>
    <submittedName>
        <fullName evidence="11">General substrate transporter</fullName>
    </submittedName>
</protein>
<evidence type="ECO:0000313" key="12">
    <source>
        <dbReference type="Proteomes" id="UP000076874"/>
    </source>
</evidence>
<dbReference type="PROSITE" id="PS00217">
    <property type="entry name" value="SUGAR_TRANSPORT_2"/>
    <property type="match status" value="1"/>
</dbReference>
<dbReference type="SUPFAM" id="SSF103473">
    <property type="entry name" value="MFS general substrate transporter"/>
    <property type="match status" value="1"/>
</dbReference>
<dbReference type="InterPro" id="IPR003663">
    <property type="entry name" value="Sugar/inositol_transpt"/>
</dbReference>
<dbReference type="InterPro" id="IPR020846">
    <property type="entry name" value="MFS_dom"/>
</dbReference>
<dbReference type="PANTHER" id="PTHR48022:SF11">
    <property type="entry name" value="MONOSACCHARIDE TRANSPORTER (HXT8), PUTATIVE (AFU_ORTHOLOGUE AFUA_2G08120)-RELATED"/>
    <property type="match status" value="1"/>
</dbReference>
<dbReference type="EMBL" id="AZHD01000001">
    <property type="protein sequence ID" value="OAA68011.1"/>
    <property type="molecule type" value="Genomic_DNA"/>
</dbReference>
<feature type="domain" description="Major facilitator superfamily (MFS) profile" evidence="10">
    <location>
        <begin position="9"/>
        <end position="444"/>
    </location>
</feature>
<feature type="transmembrane region" description="Helical" evidence="9">
    <location>
        <begin position="255"/>
        <end position="276"/>
    </location>
</feature>
<dbReference type="GO" id="GO:0016020">
    <property type="term" value="C:membrane"/>
    <property type="evidence" value="ECO:0007669"/>
    <property type="project" value="UniProtKB-SubCell"/>
</dbReference>
<dbReference type="InterPro" id="IPR050360">
    <property type="entry name" value="MFS_Sugar_Transporters"/>
</dbReference>
<comment type="similarity">
    <text evidence="2 7">Belongs to the major facilitator superfamily. Sugar transporter (TC 2.A.1.1) family.</text>
</comment>
<comment type="subcellular location">
    <subcellularLocation>
        <location evidence="1">Membrane</location>
        <topology evidence="1">Multi-pass membrane protein</topology>
    </subcellularLocation>
</comment>
<evidence type="ECO:0000256" key="9">
    <source>
        <dbReference type="SAM" id="Phobius"/>
    </source>
</evidence>
<feature type="transmembrane region" description="Helical" evidence="9">
    <location>
        <begin position="421"/>
        <end position="440"/>
    </location>
</feature>
<evidence type="ECO:0000256" key="8">
    <source>
        <dbReference type="SAM" id="MobiDB-lite"/>
    </source>
</evidence>